<gene>
    <name evidence="2" type="ORF">DPMN_038245</name>
</gene>
<reference evidence="2" key="1">
    <citation type="journal article" date="2019" name="bioRxiv">
        <title>The Genome of the Zebra Mussel, Dreissena polymorpha: A Resource for Invasive Species Research.</title>
        <authorList>
            <person name="McCartney M.A."/>
            <person name="Auch B."/>
            <person name="Kono T."/>
            <person name="Mallez S."/>
            <person name="Zhang Y."/>
            <person name="Obille A."/>
            <person name="Becker A."/>
            <person name="Abrahante J.E."/>
            <person name="Garbe J."/>
            <person name="Badalamenti J.P."/>
            <person name="Herman A."/>
            <person name="Mangelson H."/>
            <person name="Liachko I."/>
            <person name="Sullivan S."/>
            <person name="Sone E.D."/>
            <person name="Koren S."/>
            <person name="Silverstein K.A.T."/>
            <person name="Beckman K.B."/>
            <person name="Gohl D.M."/>
        </authorList>
    </citation>
    <scope>NUCLEOTIDE SEQUENCE</scope>
    <source>
        <strain evidence="2">Duluth1</strain>
        <tissue evidence="2">Whole animal</tissue>
    </source>
</reference>
<evidence type="ECO:0000313" key="3">
    <source>
        <dbReference type="Proteomes" id="UP000828390"/>
    </source>
</evidence>
<dbReference type="Proteomes" id="UP000828390">
    <property type="component" value="Unassembled WGS sequence"/>
</dbReference>
<dbReference type="EMBL" id="JAIWYP010000002">
    <property type="protein sequence ID" value="KAH3874987.1"/>
    <property type="molecule type" value="Genomic_DNA"/>
</dbReference>
<organism evidence="2 3">
    <name type="scientific">Dreissena polymorpha</name>
    <name type="common">Zebra mussel</name>
    <name type="synonym">Mytilus polymorpha</name>
    <dbReference type="NCBI Taxonomy" id="45954"/>
    <lineage>
        <taxon>Eukaryota</taxon>
        <taxon>Metazoa</taxon>
        <taxon>Spiralia</taxon>
        <taxon>Lophotrochozoa</taxon>
        <taxon>Mollusca</taxon>
        <taxon>Bivalvia</taxon>
        <taxon>Autobranchia</taxon>
        <taxon>Heteroconchia</taxon>
        <taxon>Euheterodonta</taxon>
        <taxon>Imparidentia</taxon>
        <taxon>Neoheterodontei</taxon>
        <taxon>Myida</taxon>
        <taxon>Dreissenoidea</taxon>
        <taxon>Dreissenidae</taxon>
        <taxon>Dreissena</taxon>
    </lineage>
</organism>
<evidence type="ECO:0000313" key="2">
    <source>
        <dbReference type="EMBL" id="KAH3874987.1"/>
    </source>
</evidence>
<sequence>MSKQEIVLSMSTHGGLFYEKPLTADNVGDYASKNPAPVPPNQAPVPETEDRVRTFQVISETATTEMFRDLIGVFHEAITCMQILVCDLLFSLPKY</sequence>
<dbReference type="AlphaFoldDB" id="A0A9D4MCE0"/>
<feature type="region of interest" description="Disordered" evidence="1">
    <location>
        <begin position="29"/>
        <end position="49"/>
    </location>
</feature>
<comment type="caution">
    <text evidence="2">The sequence shown here is derived from an EMBL/GenBank/DDBJ whole genome shotgun (WGS) entry which is preliminary data.</text>
</comment>
<reference evidence="2" key="2">
    <citation type="submission" date="2020-11" db="EMBL/GenBank/DDBJ databases">
        <authorList>
            <person name="McCartney M.A."/>
            <person name="Auch B."/>
            <person name="Kono T."/>
            <person name="Mallez S."/>
            <person name="Becker A."/>
            <person name="Gohl D.M."/>
            <person name="Silverstein K.A.T."/>
            <person name="Koren S."/>
            <person name="Bechman K.B."/>
            <person name="Herman A."/>
            <person name="Abrahante J.E."/>
            <person name="Garbe J."/>
        </authorList>
    </citation>
    <scope>NUCLEOTIDE SEQUENCE</scope>
    <source>
        <strain evidence="2">Duluth1</strain>
        <tissue evidence="2">Whole animal</tissue>
    </source>
</reference>
<protein>
    <submittedName>
        <fullName evidence="2">Uncharacterized protein</fullName>
    </submittedName>
</protein>
<evidence type="ECO:0000256" key="1">
    <source>
        <dbReference type="SAM" id="MobiDB-lite"/>
    </source>
</evidence>
<keyword evidence="3" id="KW-1185">Reference proteome</keyword>
<name>A0A9D4MCE0_DREPO</name>
<proteinExistence type="predicted"/>
<accession>A0A9D4MCE0</accession>